<proteinExistence type="predicted"/>
<protein>
    <submittedName>
        <fullName evidence="1">Uncharacterized protein</fullName>
    </submittedName>
</protein>
<dbReference type="AlphaFoldDB" id="J9ZB69"/>
<dbReference type="PATRIC" id="fig|1048260.3.peg.1255"/>
<dbReference type="STRING" id="1048260.LFML04_1153"/>
<sequence>MRLSPVLSNTGLSHMASIFEIPIFPCFLRLVTSSFRVVLLDSRNSIRERALIYQKKEVYDTF</sequence>
<evidence type="ECO:0000313" key="1">
    <source>
        <dbReference type="EMBL" id="AFS53381.1"/>
    </source>
</evidence>
<organism evidence="1 2">
    <name type="scientific">Leptospirillum ferriphilum (strain ML-04)</name>
    <dbReference type="NCBI Taxonomy" id="1048260"/>
    <lineage>
        <taxon>Bacteria</taxon>
        <taxon>Pseudomonadati</taxon>
        <taxon>Nitrospirota</taxon>
        <taxon>Nitrospiria</taxon>
        <taxon>Nitrospirales</taxon>
        <taxon>Nitrospiraceae</taxon>
        <taxon>Leptospirillum</taxon>
    </lineage>
</organism>
<dbReference type="KEGG" id="lfi:LFML04_1153"/>
<gene>
    <name evidence="1" type="ordered locus">LFML04_1153</name>
</gene>
<dbReference type="EMBL" id="CP002919">
    <property type="protein sequence ID" value="AFS53381.1"/>
    <property type="molecule type" value="Genomic_DNA"/>
</dbReference>
<reference evidence="1 2" key="1">
    <citation type="journal article" date="2011" name="J. Microbiol.">
        <title>Complete genome of Leptospirillum ferriphilum ML-04 provides insight into its physiology and environmental adaptation.</title>
        <authorList>
            <person name="Mi S."/>
            <person name="Song J."/>
            <person name="Lin J."/>
            <person name="Che Y."/>
            <person name="Zheng H."/>
            <person name="Lin J."/>
        </authorList>
    </citation>
    <scope>NUCLEOTIDE SEQUENCE [LARGE SCALE GENOMIC DNA]</scope>
    <source>
        <strain evidence="1 2">ML-04</strain>
    </source>
</reference>
<dbReference type="Proteomes" id="UP000006177">
    <property type="component" value="Chromosome"/>
</dbReference>
<dbReference type="HOGENOM" id="CLU_2898754_0_0_0"/>
<accession>J9ZB69</accession>
<name>J9ZB69_LEPFM</name>
<evidence type="ECO:0000313" key="2">
    <source>
        <dbReference type="Proteomes" id="UP000006177"/>
    </source>
</evidence>